<sequence>MSLQMKLGVHISLLRRGAELEKLSLTITALAVVLLMCHGFLILAQWQLILLLALVLLGLVAKMYALRVSLDADLFAQLARLLQSQNATTDQGAATDQAIEPLLRELDSELAALSLIKAPQQTRALLPRCQGALRLLQRQLLCVLLQLLLLLGLLLSQALPL</sequence>
<protein>
    <submittedName>
        <fullName evidence="2">Uncharacterized protein</fullName>
    </submittedName>
</protein>
<proteinExistence type="predicted"/>
<feature type="transmembrane region" description="Helical" evidence="1">
    <location>
        <begin position="23"/>
        <end position="42"/>
    </location>
</feature>
<name>A0ABS8W9V3_9GAMM</name>
<keyword evidence="3" id="KW-1185">Reference proteome</keyword>
<keyword evidence="1" id="KW-1133">Transmembrane helix</keyword>
<feature type="transmembrane region" description="Helical" evidence="1">
    <location>
        <begin position="48"/>
        <end position="65"/>
    </location>
</feature>
<keyword evidence="1" id="KW-0472">Membrane</keyword>
<dbReference type="RefSeq" id="WP_233052036.1">
    <property type="nucleotide sequence ID" value="NZ_JAIMJA010000005.1"/>
</dbReference>
<accession>A0ABS8W9V3</accession>
<dbReference type="EMBL" id="JAIMJA010000005">
    <property type="protein sequence ID" value="MCE2594498.1"/>
    <property type="molecule type" value="Genomic_DNA"/>
</dbReference>
<keyword evidence="1" id="KW-0812">Transmembrane</keyword>
<dbReference type="Proteomes" id="UP001201273">
    <property type="component" value="Unassembled WGS sequence"/>
</dbReference>
<feature type="transmembrane region" description="Helical" evidence="1">
    <location>
        <begin position="140"/>
        <end position="159"/>
    </location>
</feature>
<reference evidence="2 3" key="1">
    <citation type="journal article" date="2022" name="Environ. Microbiol. Rep.">
        <title>Eco-phylogenetic analyses reveal divergent evolution of vitamin B12 metabolism in the marine bacterial family 'Psychromonadaceae'.</title>
        <authorList>
            <person name="Jin X."/>
            <person name="Yang Y."/>
            <person name="Cao H."/>
            <person name="Gao B."/>
            <person name="Zhao Z."/>
        </authorList>
    </citation>
    <scope>NUCLEOTIDE SEQUENCE [LARGE SCALE GENOMIC DNA]</scope>
    <source>
        <strain evidence="2 3">MKS20</strain>
    </source>
</reference>
<evidence type="ECO:0000256" key="1">
    <source>
        <dbReference type="SAM" id="Phobius"/>
    </source>
</evidence>
<evidence type="ECO:0000313" key="3">
    <source>
        <dbReference type="Proteomes" id="UP001201273"/>
    </source>
</evidence>
<evidence type="ECO:0000313" key="2">
    <source>
        <dbReference type="EMBL" id="MCE2594498.1"/>
    </source>
</evidence>
<organism evidence="2 3">
    <name type="scientific">Motilimonas cestriensis</name>
    <dbReference type="NCBI Taxonomy" id="2742685"/>
    <lineage>
        <taxon>Bacteria</taxon>
        <taxon>Pseudomonadati</taxon>
        <taxon>Pseudomonadota</taxon>
        <taxon>Gammaproteobacteria</taxon>
        <taxon>Alteromonadales</taxon>
        <taxon>Alteromonadales genera incertae sedis</taxon>
        <taxon>Motilimonas</taxon>
    </lineage>
</organism>
<gene>
    <name evidence="2" type="ORF">K6Y31_06695</name>
</gene>
<comment type="caution">
    <text evidence="2">The sequence shown here is derived from an EMBL/GenBank/DDBJ whole genome shotgun (WGS) entry which is preliminary data.</text>
</comment>